<dbReference type="EMBL" id="CP002869">
    <property type="protein sequence ID" value="AEI44237.1"/>
    <property type="molecule type" value="Genomic_DNA"/>
</dbReference>
<sequence length="118" mass="13547">MKWDQKWNYKSNRKWDWKRVAGAVLIGLGIWGMFFWGGLAGFFTYLFASVLLGFGYMLWRGADTLLKRICSGAAMVAAAALMLFKLNLLLGMLLSLALLYLGWRLMRPAGMYFGTFRW</sequence>
<dbReference type="HOGENOM" id="CLU_2070756_0_0_9"/>
<dbReference type="AlphaFoldDB" id="F8FMR6"/>
<protein>
    <submittedName>
        <fullName evidence="2">Uncharacterized protein</fullName>
    </submittedName>
</protein>
<feature type="transmembrane region" description="Helical" evidence="1">
    <location>
        <begin position="20"/>
        <end position="36"/>
    </location>
</feature>
<evidence type="ECO:0000313" key="2">
    <source>
        <dbReference type="EMBL" id="AEI44237.1"/>
    </source>
</evidence>
<reference evidence="2 3" key="2">
    <citation type="journal article" date="2013" name="Genome Announc.">
        <title>Genome Sequence of Growth-Improving Paenibacillus mucilaginosus Strain KNP414.</title>
        <authorList>
            <person name="Lu J.J."/>
            <person name="Wang J.F."/>
            <person name="Hu X.F."/>
        </authorList>
    </citation>
    <scope>NUCLEOTIDE SEQUENCE [LARGE SCALE GENOMIC DNA]</scope>
    <source>
        <strain evidence="2 3">KNP414</strain>
    </source>
</reference>
<feature type="transmembrane region" description="Helical" evidence="1">
    <location>
        <begin position="42"/>
        <end position="59"/>
    </location>
</feature>
<gene>
    <name evidence="2" type="ordered locus">KNP414_05713</name>
</gene>
<feature type="transmembrane region" description="Helical" evidence="1">
    <location>
        <begin position="71"/>
        <end position="103"/>
    </location>
</feature>
<proteinExistence type="predicted"/>
<organism evidence="2 3">
    <name type="scientific">Paenibacillus mucilaginosus (strain KNP414)</name>
    <dbReference type="NCBI Taxonomy" id="1036673"/>
    <lineage>
        <taxon>Bacteria</taxon>
        <taxon>Bacillati</taxon>
        <taxon>Bacillota</taxon>
        <taxon>Bacilli</taxon>
        <taxon>Bacillales</taxon>
        <taxon>Paenibacillaceae</taxon>
        <taxon>Paenibacillus</taxon>
    </lineage>
</organism>
<accession>F8FMR6</accession>
<evidence type="ECO:0000256" key="1">
    <source>
        <dbReference type="SAM" id="Phobius"/>
    </source>
</evidence>
<dbReference type="Proteomes" id="UP000006620">
    <property type="component" value="Chromosome"/>
</dbReference>
<keyword evidence="1" id="KW-1133">Transmembrane helix</keyword>
<dbReference type="PATRIC" id="fig|1036673.3.peg.5307"/>
<reference evidence="3" key="1">
    <citation type="submission" date="2011-06" db="EMBL/GenBank/DDBJ databases">
        <title>Complete genome sequence of Paenibacillus mucilaginosus KNP414.</title>
        <authorList>
            <person name="Wang J."/>
            <person name="Hu S."/>
            <person name="Hu X."/>
            <person name="Zhang B."/>
            <person name="Dong D."/>
            <person name="Zhang S."/>
            <person name="Zhao K."/>
            <person name="Wu D."/>
        </authorList>
    </citation>
    <scope>NUCLEOTIDE SEQUENCE [LARGE SCALE GENOMIC DNA]</scope>
    <source>
        <strain evidence="3">KNP414</strain>
    </source>
</reference>
<evidence type="ECO:0000313" key="3">
    <source>
        <dbReference type="Proteomes" id="UP000006620"/>
    </source>
</evidence>
<keyword evidence="1" id="KW-0472">Membrane</keyword>
<keyword evidence="1" id="KW-0812">Transmembrane</keyword>
<dbReference type="KEGG" id="pms:KNP414_05713"/>
<name>F8FMR6_PAEMK</name>
<dbReference type="RefSeq" id="WP_013919390.1">
    <property type="nucleotide sequence ID" value="NC_015690.1"/>
</dbReference>